<proteinExistence type="predicted"/>
<dbReference type="Proteomes" id="UP000793456">
    <property type="component" value="Chromosome X"/>
</dbReference>
<evidence type="ECO:0000313" key="2">
    <source>
        <dbReference type="Proteomes" id="UP000793456"/>
    </source>
</evidence>
<dbReference type="EMBL" id="CM011683">
    <property type="protein sequence ID" value="TMS14494.1"/>
    <property type="molecule type" value="Genomic_DNA"/>
</dbReference>
<reference evidence="1" key="1">
    <citation type="submission" date="2018-11" db="EMBL/GenBank/DDBJ databases">
        <title>The sequence and de novo assembly of Larimichthys crocea genome using PacBio and Hi-C technologies.</title>
        <authorList>
            <person name="Xu P."/>
            <person name="Chen B."/>
            <person name="Zhou Z."/>
            <person name="Ke Q."/>
            <person name="Wu Y."/>
            <person name="Bai H."/>
            <person name="Pu F."/>
        </authorList>
    </citation>
    <scope>NUCLEOTIDE SEQUENCE</scope>
    <source>
        <tissue evidence="1">Muscle</tissue>
    </source>
</reference>
<sequence length="274" mass="30836">MTRLFGKSERTLKLKSGAQSRALANQTRVVESLNITTSKIRAGVRYFSVVQENSLMTYEERSAAHTLCRKATQDVMSTSILEIFRDVTATKNISDWLCVSAYRIMRLPILCLYWYIYVISEEQRSKLTATEQMSRLGLTHKTTRKTHTVNKPENRVFEADDAWKRFVQHVNKEPDVAGYGTARFVFNGRNLIFKRPHDAAVGLTAPRDNSPLQRDRDSRLFVHRPLRLVGRGERGLSGGVLHTAPLSFPGAGLCQGLKNALKLPGSELAPGSHH</sequence>
<name>A0ACD3R739_LARCR</name>
<comment type="caution">
    <text evidence="1">The sequence shown here is derived from an EMBL/GenBank/DDBJ whole genome shotgun (WGS) entry which is preliminary data.</text>
</comment>
<keyword evidence="2" id="KW-1185">Reference proteome</keyword>
<evidence type="ECO:0000313" key="1">
    <source>
        <dbReference type="EMBL" id="TMS14494.1"/>
    </source>
</evidence>
<protein>
    <submittedName>
        <fullName evidence="1">Uncharacterized protein</fullName>
    </submittedName>
</protein>
<gene>
    <name evidence="1" type="ORF">E3U43_022974</name>
</gene>
<organism evidence="1 2">
    <name type="scientific">Larimichthys crocea</name>
    <name type="common">Large yellow croaker</name>
    <name type="synonym">Pseudosciaena crocea</name>
    <dbReference type="NCBI Taxonomy" id="215358"/>
    <lineage>
        <taxon>Eukaryota</taxon>
        <taxon>Metazoa</taxon>
        <taxon>Chordata</taxon>
        <taxon>Craniata</taxon>
        <taxon>Vertebrata</taxon>
        <taxon>Euteleostomi</taxon>
        <taxon>Actinopterygii</taxon>
        <taxon>Neopterygii</taxon>
        <taxon>Teleostei</taxon>
        <taxon>Neoteleostei</taxon>
        <taxon>Acanthomorphata</taxon>
        <taxon>Eupercaria</taxon>
        <taxon>Sciaenidae</taxon>
        <taxon>Larimichthys</taxon>
    </lineage>
</organism>
<accession>A0ACD3R739</accession>